<reference evidence="1" key="1">
    <citation type="journal article" date="2021" name="Front. Plant Sci.">
        <title>Chromosome-Scale Genome Assembly for Chinese Sour Jujube and Insights Into Its Genome Evolution and Domestication Signature.</title>
        <authorList>
            <person name="Shen L.-Y."/>
            <person name="Luo H."/>
            <person name="Wang X.-L."/>
            <person name="Wang X.-M."/>
            <person name="Qiu X.-J."/>
            <person name="Liu H."/>
            <person name="Zhou S.-S."/>
            <person name="Jia K.-H."/>
            <person name="Nie S."/>
            <person name="Bao Y.-T."/>
            <person name="Zhang R.-G."/>
            <person name="Yun Q.-Z."/>
            <person name="Chai Y.-H."/>
            <person name="Lu J.-Y."/>
            <person name="Li Y."/>
            <person name="Zhao S.-W."/>
            <person name="Mao J.-F."/>
            <person name="Jia S.-G."/>
            <person name="Mao Y.-M."/>
        </authorList>
    </citation>
    <scope>NUCLEOTIDE SEQUENCE</scope>
    <source>
        <strain evidence="1">AT0</strain>
        <tissue evidence="1">Leaf</tissue>
    </source>
</reference>
<comment type="caution">
    <text evidence="1">The sequence shown here is derived from an EMBL/GenBank/DDBJ whole genome shotgun (WGS) entry which is preliminary data.</text>
</comment>
<name>A0A978VN48_ZIZJJ</name>
<accession>A0A978VN48</accession>
<evidence type="ECO:0000313" key="2">
    <source>
        <dbReference type="Proteomes" id="UP000813462"/>
    </source>
</evidence>
<dbReference type="AlphaFoldDB" id="A0A978VN48"/>
<dbReference type="EMBL" id="JAEACU010000003">
    <property type="protein sequence ID" value="KAH7536973.1"/>
    <property type="molecule type" value="Genomic_DNA"/>
</dbReference>
<dbReference type="Proteomes" id="UP000813462">
    <property type="component" value="Unassembled WGS sequence"/>
</dbReference>
<gene>
    <name evidence="1" type="ORF">FEM48_Zijuj03G0042800</name>
</gene>
<proteinExistence type="predicted"/>
<organism evidence="1 2">
    <name type="scientific">Ziziphus jujuba var. spinosa</name>
    <dbReference type="NCBI Taxonomy" id="714518"/>
    <lineage>
        <taxon>Eukaryota</taxon>
        <taxon>Viridiplantae</taxon>
        <taxon>Streptophyta</taxon>
        <taxon>Embryophyta</taxon>
        <taxon>Tracheophyta</taxon>
        <taxon>Spermatophyta</taxon>
        <taxon>Magnoliopsida</taxon>
        <taxon>eudicotyledons</taxon>
        <taxon>Gunneridae</taxon>
        <taxon>Pentapetalae</taxon>
        <taxon>rosids</taxon>
        <taxon>fabids</taxon>
        <taxon>Rosales</taxon>
        <taxon>Rhamnaceae</taxon>
        <taxon>Paliureae</taxon>
        <taxon>Ziziphus</taxon>
    </lineage>
</organism>
<protein>
    <submittedName>
        <fullName evidence="1">Uncharacterized protein</fullName>
    </submittedName>
</protein>
<sequence length="78" mass="8758">MPASRSQGQPHHSTSHWISPGYSITIRCRPTATPTIKNVSNLLCPTQIFTKFLSDCFLNLGIFFSDGRVLTDYLDTRV</sequence>
<evidence type="ECO:0000313" key="1">
    <source>
        <dbReference type="EMBL" id="KAH7536973.1"/>
    </source>
</evidence>